<evidence type="ECO:0000313" key="1">
    <source>
        <dbReference type="EMBL" id="RHW38716.1"/>
    </source>
</evidence>
<gene>
    <name evidence="1" type="ORF">D1B33_07535</name>
</gene>
<dbReference type="EMBL" id="QWEI01000002">
    <property type="protein sequence ID" value="RHW38716.1"/>
    <property type="molecule type" value="Genomic_DNA"/>
</dbReference>
<organism evidence="1 2">
    <name type="scientific">Ureibacillus yapensis</name>
    <dbReference type="NCBI Taxonomy" id="2304605"/>
    <lineage>
        <taxon>Bacteria</taxon>
        <taxon>Bacillati</taxon>
        <taxon>Bacillota</taxon>
        <taxon>Bacilli</taxon>
        <taxon>Bacillales</taxon>
        <taxon>Caryophanaceae</taxon>
        <taxon>Ureibacillus</taxon>
    </lineage>
</organism>
<dbReference type="Pfam" id="PF13783">
    <property type="entry name" value="DUF4177"/>
    <property type="match status" value="1"/>
</dbReference>
<evidence type="ECO:0000313" key="2">
    <source>
        <dbReference type="Proteomes" id="UP000265692"/>
    </source>
</evidence>
<sequence>MLVLKKEYKTVYVYEKDVINDDFDKILNTWAEDGYTLHTIIPYILEGSTNGYTIIFEITVNHEN</sequence>
<dbReference type="InterPro" id="IPR025234">
    <property type="entry name" value="YjzH-like"/>
</dbReference>
<comment type="caution">
    <text evidence="1">The sequence shown here is derived from an EMBL/GenBank/DDBJ whole genome shotgun (WGS) entry which is preliminary data.</text>
</comment>
<reference evidence="1 2" key="1">
    <citation type="submission" date="2018-08" db="EMBL/GenBank/DDBJ databases">
        <title>Lysinibacillus sp. YLB-03 draft genome sequence.</title>
        <authorList>
            <person name="Yu L."/>
        </authorList>
    </citation>
    <scope>NUCLEOTIDE SEQUENCE [LARGE SCALE GENOMIC DNA]</scope>
    <source>
        <strain evidence="1 2">YLB-03</strain>
    </source>
</reference>
<accession>A0A396SFA7</accession>
<dbReference type="Proteomes" id="UP000265692">
    <property type="component" value="Unassembled WGS sequence"/>
</dbReference>
<protein>
    <submittedName>
        <fullName evidence="1">DUF4177 domain-containing protein</fullName>
    </submittedName>
</protein>
<proteinExistence type="predicted"/>
<name>A0A396SFA7_9BACL</name>
<keyword evidence="2" id="KW-1185">Reference proteome</keyword>
<dbReference type="AlphaFoldDB" id="A0A396SFA7"/>